<dbReference type="SUPFAM" id="SSF55729">
    <property type="entry name" value="Acyl-CoA N-acyltransferases (Nat)"/>
    <property type="match status" value="1"/>
</dbReference>
<accession>A0ABU1JZA3</accession>
<dbReference type="PANTHER" id="PTHR31435">
    <property type="entry name" value="PROTEIN NATD1"/>
    <property type="match status" value="1"/>
</dbReference>
<evidence type="ECO:0000313" key="3">
    <source>
        <dbReference type="Proteomes" id="UP001262410"/>
    </source>
</evidence>
<dbReference type="Gene3D" id="3.40.630.30">
    <property type="match status" value="1"/>
</dbReference>
<keyword evidence="3" id="KW-1185">Reference proteome</keyword>
<dbReference type="PANTHER" id="PTHR31435:SF10">
    <property type="entry name" value="BSR4717 PROTEIN"/>
    <property type="match status" value="1"/>
</dbReference>
<dbReference type="PROSITE" id="PS51729">
    <property type="entry name" value="GNAT_YJDJ"/>
    <property type="match status" value="1"/>
</dbReference>
<dbReference type="InterPro" id="IPR031165">
    <property type="entry name" value="GNAT_YJDJ"/>
</dbReference>
<dbReference type="RefSeq" id="WP_309801365.1">
    <property type="nucleotide sequence ID" value="NZ_JAVDPW010000015.1"/>
</dbReference>
<name>A0ABU1JZA3_9PROT</name>
<dbReference type="InterPro" id="IPR016181">
    <property type="entry name" value="Acyl_CoA_acyltransferase"/>
</dbReference>
<proteinExistence type="predicted"/>
<dbReference type="Pfam" id="PF14542">
    <property type="entry name" value="Acetyltransf_CG"/>
    <property type="match status" value="1"/>
</dbReference>
<sequence>MAEVADNPALSRYEMAVDGAVAVVEYRRLGDVLALTHTEVPQALSGRGIGTALVLATLDRVRAAGLKVRPLCPFITAVIRRHPEYGDLVATDRG</sequence>
<dbReference type="Proteomes" id="UP001262410">
    <property type="component" value="Unassembled WGS sequence"/>
</dbReference>
<evidence type="ECO:0000259" key="1">
    <source>
        <dbReference type="PROSITE" id="PS51729"/>
    </source>
</evidence>
<dbReference type="InterPro" id="IPR045057">
    <property type="entry name" value="Gcn5-rel_NAT"/>
</dbReference>
<organism evidence="2 3">
    <name type="scientific">Inquilinus ginsengisoli</name>
    <dbReference type="NCBI Taxonomy" id="363840"/>
    <lineage>
        <taxon>Bacteria</taxon>
        <taxon>Pseudomonadati</taxon>
        <taxon>Pseudomonadota</taxon>
        <taxon>Alphaproteobacteria</taxon>
        <taxon>Rhodospirillales</taxon>
        <taxon>Rhodospirillaceae</taxon>
        <taxon>Inquilinus</taxon>
    </lineage>
</organism>
<feature type="domain" description="N-acetyltransferase" evidence="1">
    <location>
        <begin position="5"/>
        <end position="90"/>
    </location>
</feature>
<reference evidence="2 3" key="1">
    <citation type="submission" date="2023-07" db="EMBL/GenBank/DDBJ databases">
        <title>Sorghum-associated microbial communities from plants grown in Nebraska, USA.</title>
        <authorList>
            <person name="Schachtman D."/>
        </authorList>
    </citation>
    <scope>NUCLEOTIDE SEQUENCE [LARGE SCALE GENOMIC DNA]</scope>
    <source>
        <strain evidence="2 3">584</strain>
    </source>
</reference>
<evidence type="ECO:0000313" key="2">
    <source>
        <dbReference type="EMBL" id="MDR6293956.1"/>
    </source>
</evidence>
<protein>
    <recommendedName>
        <fullName evidence="1">N-acetyltransferase domain-containing protein</fullName>
    </recommendedName>
</protein>
<comment type="caution">
    <text evidence="2">The sequence shown here is derived from an EMBL/GenBank/DDBJ whole genome shotgun (WGS) entry which is preliminary data.</text>
</comment>
<dbReference type="EMBL" id="JAVDPW010000015">
    <property type="protein sequence ID" value="MDR6293956.1"/>
    <property type="molecule type" value="Genomic_DNA"/>
</dbReference>
<gene>
    <name evidence="2" type="ORF">E9232_006510</name>
</gene>